<comment type="caution">
    <text evidence="6">The sequence shown here is derived from an EMBL/GenBank/DDBJ whole genome shotgun (WGS) entry which is preliminary data.</text>
</comment>
<accession>A0A2U1JMC9</accession>
<dbReference type="AlphaFoldDB" id="A0A2U1JMC9"/>
<proteinExistence type="predicted"/>
<dbReference type="GO" id="GO:0000155">
    <property type="term" value="F:phosphorelay sensor kinase activity"/>
    <property type="evidence" value="ECO:0007669"/>
    <property type="project" value="InterPro"/>
</dbReference>
<dbReference type="Gene3D" id="3.30.565.10">
    <property type="entry name" value="Histidine kinase-like ATPase, C-terminal domain"/>
    <property type="match status" value="1"/>
</dbReference>
<dbReference type="InterPro" id="IPR011712">
    <property type="entry name" value="Sig_transdc_His_kin_sub3_dim/P"/>
</dbReference>
<dbReference type="InterPro" id="IPR036890">
    <property type="entry name" value="HATPase_C_sf"/>
</dbReference>
<evidence type="ECO:0000313" key="6">
    <source>
        <dbReference type="EMBL" id="PWA06033.1"/>
    </source>
</evidence>
<evidence type="ECO:0000313" key="7">
    <source>
        <dbReference type="Proteomes" id="UP000245618"/>
    </source>
</evidence>
<organism evidence="6 7">
    <name type="scientific">Flavobacterium laiguense</name>
    <dbReference type="NCBI Taxonomy" id="2169409"/>
    <lineage>
        <taxon>Bacteria</taxon>
        <taxon>Pseudomonadati</taxon>
        <taxon>Bacteroidota</taxon>
        <taxon>Flavobacteriia</taxon>
        <taxon>Flavobacteriales</taxon>
        <taxon>Flavobacteriaceae</taxon>
        <taxon>Flavobacterium</taxon>
    </lineage>
</organism>
<dbReference type="Pfam" id="PF07730">
    <property type="entry name" value="HisKA_3"/>
    <property type="match status" value="1"/>
</dbReference>
<dbReference type="CDD" id="cd16917">
    <property type="entry name" value="HATPase_UhpB-NarQ-NarX-like"/>
    <property type="match status" value="1"/>
</dbReference>
<dbReference type="Gene3D" id="1.20.5.1930">
    <property type="match status" value="1"/>
</dbReference>
<evidence type="ECO:0000256" key="2">
    <source>
        <dbReference type="ARBA" id="ARBA00022777"/>
    </source>
</evidence>
<evidence type="ECO:0000259" key="4">
    <source>
        <dbReference type="Pfam" id="PF02518"/>
    </source>
</evidence>
<keyword evidence="7" id="KW-1185">Reference proteome</keyword>
<evidence type="ECO:0000256" key="1">
    <source>
        <dbReference type="ARBA" id="ARBA00022679"/>
    </source>
</evidence>
<gene>
    <name evidence="6" type="ORF">DB891_16295</name>
</gene>
<dbReference type="EMBL" id="QCZH01000029">
    <property type="protein sequence ID" value="PWA06033.1"/>
    <property type="molecule type" value="Genomic_DNA"/>
</dbReference>
<reference evidence="6 7" key="1">
    <citation type="submission" date="2018-04" db="EMBL/GenBank/DDBJ databases">
        <title>Flavobacterium sp. nov., isolated from glacier ice.</title>
        <authorList>
            <person name="Liu Q."/>
            <person name="Xin Y.-H."/>
        </authorList>
    </citation>
    <scope>NUCLEOTIDE SEQUENCE [LARGE SCALE GENOMIC DNA]</scope>
    <source>
        <strain evidence="6 7">LB2P30</strain>
    </source>
</reference>
<dbReference type="GO" id="GO:0046983">
    <property type="term" value="F:protein dimerization activity"/>
    <property type="evidence" value="ECO:0007669"/>
    <property type="project" value="InterPro"/>
</dbReference>
<keyword evidence="2 6" id="KW-0418">Kinase</keyword>
<keyword evidence="3" id="KW-0902">Two-component regulatory system</keyword>
<sequence length="223" mass="25340">MEKKLELNNLDIFLKSNQLVSVIRTLESDRKRIAHELHDDISSKLNVISLNCHLLKIPNLSSEDNEEIMKNIIEYTSKALNSSKEMAYSLLPPVLDKFGLHAGIEELCAELDNNESVVIQYESKLKFDFEDNESHIHIFRILQELLTNSIEHGKATVISILFEEINGKRTCIYSDNGIGFELKQIEEHNGLGMKIIVSRVAILEGNITIESQLNDGISVIFNF</sequence>
<dbReference type="PANTHER" id="PTHR24421:SF60">
    <property type="entry name" value="SENSOR HISTIDINE KINASE COMP"/>
    <property type="match status" value="1"/>
</dbReference>
<dbReference type="GO" id="GO:0016020">
    <property type="term" value="C:membrane"/>
    <property type="evidence" value="ECO:0007669"/>
    <property type="project" value="InterPro"/>
</dbReference>
<keyword evidence="1" id="KW-0808">Transferase</keyword>
<dbReference type="PANTHER" id="PTHR24421">
    <property type="entry name" value="NITRATE/NITRITE SENSOR PROTEIN NARX-RELATED"/>
    <property type="match status" value="1"/>
</dbReference>
<feature type="domain" description="Histidine kinase/HSP90-like ATPase" evidence="4">
    <location>
        <begin position="136"/>
        <end position="221"/>
    </location>
</feature>
<dbReference type="InterPro" id="IPR050482">
    <property type="entry name" value="Sensor_HK_TwoCompSys"/>
</dbReference>
<dbReference type="InterPro" id="IPR003594">
    <property type="entry name" value="HATPase_dom"/>
</dbReference>
<feature type="domain" description="Signal transduction histidine kinase subgroup 3 dimerisation and phosphoacceptor" evidence="5">
    <location>
        <begin position="30"/>
        <end position="94"/>
    </location>
</feature>
<evidence type="ECO:0000259" key="5">
    <source>
        <dbReference type="Pfam" id="PF07730"/>
    </source>
</evidence>
<name>A0A2U1JMC9_9FLAO</name>
<dbReference type="Pfam" id="PF02518">
    <property type="entry name" value="HATPase_c"/>
    <property type="match status" value="1"/>
</dbReference>
<evidence type="ECO:0000256" key="3">
    <source>
        <dbReference type="ARBA" id="ARBA00023012"/>
    </source>
</evidence>
<dbReference type="OrthoDB" id="9778366at2"/>
<dbReference type="SUPFAM" id="SSF55874">
    <property type="entry name" value="ATPase domain of HSP90 chaperone/DNA topoisomerase II/histidine kinase"/>
    <property type="match status" value="1"/>
</dbReference>
<dbReference type="RefSeq" id="WP_116764641.1">
    <property type="nucleotide sequence ID" value="NZ_QCZH01000029.1"/>
</dbReference>
<dbReference type="Proteomes" id="UP000245618">
    <property type="component" value="Unassembled WGS sequence"/>
</dbReference>
<protein>
    <submittedName>
        <fullName evidence="6">Two-component sensor histidine kinase</fullName>
    </submittedName>
</protein>